<dbReference type="InterPro" id="IPR045058">
    <property type="entry name" value="GIMA/IAN/Toc"/>
</dbReference>
<dbReference type="Pfam" id="PF04548">
    <property type="entry name" value="AIG1"/>
    <property type="match status" value="1"/>
</dbReference>
<name>A0A0C2X0P4_AMAMK</name>
<evidence type="ECO:0000256" key="1">
    <source>
        <dbReference type="ARBA" id="ARBA00022741"/>
    </source>
</evidence>
<evidence type="ECO:0000313" key="6">
    <source>
        <dbReference type="Proteomes" id="UP000054549"/>
    </source>
</evidence>
<dbReference type="STRING" id="946122.A0A0C2X0P4"/>
<feature type="region of interest" description="Disordered" evidence="3">
    <location>
        <begin position="282"/>
        <end position="323"/>
    </location>
</feature>
<dbReference type="InterPro" id="IPR027417">
    <property type="entry name" value="P-loop_NTPase"/>
</dbReference>
<organism evidence="5 6">
    <name type="scientific">Amanita muscaria (strain Koide BX008)</name>
    <dbReference type="NCBI Taxonomy" id="946122"/>
    <lineage>
        <taxon>Eukaryota</taxon>
        <taxon>Fungi</taxon>
        <taxon>Dikarya</taxon>
        <taxon>Basidiomycota</taxon>
        <taxon>Agaricomycotina</taxon>
        <taxon>Agaricomycetes</taxon>
        <taxon>Agaricomycetidae</taxon>
        <taxon>Agaricales</taxon>
        <taxon>Pluteineae</taxon>
        <taxon>Amanitaceae</taxon>
        <taxon>Amanita</taxon>
    </lineage>
</organism>
<dbReference type="OrthoDB" id="8954335at2759"/>
<dbReference type="InterPro" id="IPR006703">
    <property type="entry name" value="G_AIG1"/>
</dbReference>
<proteinExistence type="predicted"/>
<keyword evidence="1" id="KW-0547">Nucleotide-binding</keyword>
<reference evidence="5 6" key="1">
    <citation type="submission" date="2014-04" db="EMBL/GenBank/DDBJ databases">
        <title>Evolutionary Origins and Diversification of the Mycorrhizal Mutualists.</title>
        <authorList>
            <consortium name="DOE Joint Genome Institute"/>
            <consortium name="Mycorrhizal Genomics Consortium"/>
            <person name="Kohler A."/>
            <person name="Kuo A."/>
            <person name="Nagy L.G."/>
            <person name="Floudas D."/>
            <person name="Copeland A."/>
            <person name="Barry K.W."/>
            <person name="Cichocki N."/>
            <person name="Veneault-Fourrey C."/>
            <person name="LaButti K."/>
            <person name="Lindquist E.A."/>
            <person name="Lipzen A."/>
            <person name="Lundell T."/>
            <person name="Morin E."/>
            <person name="Murat C."/>
            <person name="Riley R."/>
            <person name="Ohm R."/>
            <person name="Sun H."/>
            <person name="Tunlid A."/>
            <person name="Henrissat B."/>
            <person name="Grigoriev I.V."/>
            <person name="Hibbett D.S."/>
            <person name="Martin F."/>
        </authorList>
    </citation>
    <scope>NUCLEOTIDE SEQUENCE [LARGE SCALE GENOMIC DNA]</scope>
    <source>
        <strain evidence="5 6">Koide BX008</strain>
    </source>
</reference>
<gene>
    <name evidence="5" type="ORF">M378DRAFT_22805</name>
</gene>
<dbReference type="Proteomes" id="UP000054549">
    <property type="component" value="Unassembled WGS sequence"/>
</dbReference>
<dbReference type="GO" id="GO:0005525">
    <property type="term" value="F:GTP binding"/>
    <property type="evidence" value="ECO:0007669"/>
    <property type="project" value="UniProtKB-KW"/>
</dbReference>
<dbReference type="AlphaFoldDB" id="A0A0C2X0P4"/>
<dbReference type="CDD" id="cd00882">
    <property type="entry name" value="Ras_like_GTPase"/>
    <property type="match status" value="1"/>
</dbReference>
<evidence type="ECO:0000259" key="4">
    <source>
        <dbReference type="Pfam" id="PF04548"/>
    </source>
</evidence>
<dbReference type="SUPFAM" id="SSF52540">
    <property type="entry name" value="P-loop containing nucleoside triphosphate hydrolases"/>
    <property type="match status" value="1"/>
</dbReference>
<dbReference type="HOGENOM" id="CLU_018003_1_1_1"/>
<feature type="domain" description="AIG1-type G" evidence="4">
    <location>
        <begin position="14"/>
        <end position="201"/>
    </location>
</feature>
<protein>
    <recommendedName>
        <fullName evidence="4">AIG1-type G domain-containing protein</fullName>
    </recommendedName>
</protein>
<accession>A0A0C2X0P4</accession>
<dbReference type="PANTHER" id="PTHR10903:SF184">
    <property type="entry name" value="GTP-BINDING PROTEIN A"/>
    <property type="match status" value="1"/>
</dbReference>
<evidence type="ECO:0000313" key="5">
    <source>
        <dbReference type="EMBL" id="KIL67667.1"/>
    </source>
</evidence>
<evidence type="ECO:0000256" key="3">
    <source>
        <dbReference type="SAM" id="MobiDB-lite"/>
    </source>
</evidence>
<evidence type="ECO:0000256" key="2">
    <source>
        <dbReference type="ARBA" id="ARBA00023134"/>
    </source>
</evidence>
<keyword evidence="2" id="KW-0342">GTP-binding</keyword>
<dbReference type="Gene3D" id="3.40.50.300">
    <property type="entry name" value="P-loop containing nucleotide triphosphate hydrolases"/>
    <property type="match status" value="1"/>
</dbReference>
<dbReference type="PANTHER" id="PTHR10903">
    <property type="entry name" value="GTPASE, IMAP FAMILY MEMBER-RELATED"/>
    <property type="match status" value="1"/>
</dbReference>
<keyword evidence="6" id="KW-1185">Reference proteome</keyword>
<sequence>MVVAETENAKSILIAVMGPTGSGKTSFVNVASGSSLVVGGGLQSCTSQIQVSSPFLLNGRLVTLIDTPGFDDTQRSDSEILNSIASHLASTYQAGQKLSGILYFHRISDFRMGGISTKNVRMFRELCGDSSLKNVVIVTNMWGEVAHQLGEAREAELASQDFFFKPVLAKGARMMRHNNMHQSAKDILQSVMENVPEALKIQKEIVDEGKAVSQTAAAAEAERELREQQERHQQEMLRIQREREGTVFSDLCIEAIRAQEEKARREREAEEARIRAEIAEAQRRREEAERQMREEQARQEQRMREERAAAERRAAEEAAERERQAAEAHFRILQAQAEAERERWRLQEEMRRVEEERRQAQARHDRHRNDCIIA</sequence>
<dbReference type="EMBL" id="KN818231">
    <property type="protein sequence ID" value="KIL67667.1"/>
    <property type="molecule type" value="Genomic_DNA"/>
</dbReference>
<dbReference type="InParanoid" id="A0A0C2X0P4"/>